<sequence>MTANSTVIAEPPAAVGPDRKPATEAGTIDGTANCLDGFLDWLEAETGSAVMIEE</sequence>
<protein>
    <submittedName>
        <fullName evidence="2">Uncharacterized protein</fullName>
    </submittedName>
</protein>
<gene>
    <name evidence="2" type="ORF">C486_06338</name>
</gene>
<dbReference type="EMBL" id="AOIJ01000041">
    <property type="protein sequence ID" value="ELY81615.1"/>
    <property type="molecule type" value="Genomic_DNA"/>
</dbReference>
<accession>L9Z552</accession>
<feature type="region of interest" description="Disordered" evidence="1">
    <location>
        <begin position="1"/>
        <end position="22"/>
    </location>
</feature>
<dbReference type="RefSeq" id="WP_008454136.1">
    <property type="nucleotide sequence ID" value="NZ_AOIJ01000041.1"/>
</dbReference>
<organism evidence="2 3">
    <name type="scientific">Natrinema gari JCM 14663</name>
    <dbReference type="NCBI Taxonomy" id="1230459"/>
    <lineage>
        <taxon>Archaea</taxon>
        <taxon>Methanobacteriati</taxon>
        <taxon>Methanobacteriota</taxon>
        <taxon>Stenosarchaea group</taxon>
        <taxon>Halobacteria</taxon>
        <taxon>Halobacteriales</taxon>
        <taxon>Natrialbaceae</taxon>
        <taxon>Natrinema</taxon>
    </lineage>
</organism>
<name>L9Z552_9EURY</name>
<dbReference type="AlphaFoldDB" id="L9Z552"/>
<evidence type="ECO:0000256" key="1">
    <source>
        <dbReference type="SAM" id="MobiDB-lite"/>
    </source>
</evidence>
<comment type="caution">
    <text evidence="2">The sequence shown here is derived from an EMBL/GenBank/DDBJ whole genome shotgun (WGS) entry which is preliminary data.</text>
</comment>
<dbReference type="Proteomes" id="UP000011592">
    <property type="component" value="Unassembled WGS sequence"/>
</dbReference>
<evidence type="ECO:0000313" key="3">
    <source>
        <dbReference type="Proteomes" id="UP000011592"/>
    </source>
</evidence>
<proteinExistence type="predicted"/>
<reference evidence="2 3" key="1">
    <citation type="journal article" date="2014" name="PLoS Genet.">
        <title>Phylogenetically driven sequencing of extremely halophilic archaea reveals strategies for static and dynamic osmo-response.</title>
        <authorList>
            <person name="Becker E.A."/>
            <person name="Seitzer P.M."/>
            <person name="Tritt A."/>
            <person name="Larsen D."/>
            <person name="Krusor M."/>
            <person name="Yao A.I."/>
            <person name="Wu D."/>
            <person name="Madern D."/>
            <person name="Eisen J.A."/>
            <person name="Darling A.E."/>
            <person name="Facciotti M.T."/>
        </authorList>
    </citation>
    <scope>NUCLEOTIDE SEQUENCE [LARGE SCALE GENOMIC DNA]</scope>
    <source>
        <strain evidence="2 3">JCM 14663</strain>
    </source>
</reference>
<dbReference type="PATRIC" id="fig|1230459.4.peg.1274"/>
<evidence type="ECO:0000313" key="2">
    <source>
        <dbReference type="EMBL" id="ELY81615.1"/>
    </source>
</evidence>
<keyword evidence="3" id="KW-1185">Reference proteome</keyword>